<sequence>MMVDYLLTPCLPSIELTWMDVPSNKLLEPIVCMVRNTFIDLFNVRKFTEDFGLRGTGFFILFYFTFI</sequence>
<dbReference type="AlphaFoldDB" id="A0A4W5P3V7"/>
<accession>A0A4W5P3V7</accession>
<evidence type="ECO:0000313" key="1">
    <source>
        <dbReference type="Ensembl" id="ENSHHUP00000059311.1"/>
    </source>
</evidence>
<proteinExistence type="predicted"/>
<reference evidence="1" key="2">
    <citation type="submission" date="2025-08" db="UniProtKB">
        <authorList>
            <consortium name="Ensembl"/>
        </authorList>
    </citation>
    <scope>IDENTIFICATION</scope>
</reference>
<evidence type="ECO:0000313" key="2">
    <source>
        <dbReference type="Proteomes" id="UP000314982"/>
    </source>
</evidence>
<protein>
    <submittedName>
        <fullName evidence="1">Uncharacterized protein</fullName>
    </submittedName>
</protein>
<dbReference type="Ensembl" id="ENSHHUT00000061334.1">
    <property type="protein sequence ID" value="ENSHHUP00000059311.1"/>
    <property type="gene ID" value="ENSHHUG00000035248.1"/>
</dbReference>
<reference evidence="2" key="1">
    <citation type="submission" date="2018-06" db="EMBL/GenBank/DDBJ databases">
        <title>Genome assembly of Danube salmon.</title>
        <authorList>
            <person name="Macqueen D.J."/>
            <person name="Gundappa M.K."/>
        </authorList>
    </citation>
    <scope>NUCLEOTIDE SEQUENCE [LARGE SCALE GENOMIC DNA]</scope>
</reference>
<dbReference type="STRING" id="62062.ENSHHUP00000059311"/>
<organism evidence="1 2">
    <name type="scientific">Hucho hucho</name>
    <name type="common">huchen</name>
    <dbReference type="NCBI Taxonomy" id="62062"/>
    <lineage>
        <taxon>Eukaryota</taxon>
        <taxon>Metazoa</taxon>
        <taxon>Chordata</taxon>
        <taxon>Craniata</taxon>
        <taxon>Vertebrata</taxon>
        <taxon>Euteleostomi</taxon>
        <taxon>Actinopterygii</taxon>
        <taxon>Neopterygii</taxon>
        <taxon>Teleostei</taxon>
        <taxon>Protacanthopterygii</taxon>
        <taxon>Salmoniformes</taxon>
        <taxon>Salmonidae</taxon>
        <taxon>Salmoninae</taxon>
        <taxon>Hucho</taxon>
    </lineage>
</organism>
<reference evidence="1" key="3">
    <citation type="submission" date="2025-09" db="UniProtKB">
        <authorList>
            <consortium name="Ensembl"/>
        </authorList>
    </citation>
    <scope>IDENTIFICATION</scope>
</reference>
<dbReference type="GeneTree" id="ENSGT01000000215720"/>
<keyword evidence="2" id="KW-1185">Reference proteome</keyword>
<dbReference type="Proteomes" id="UP000314982">
    <property type="component" value="Unassembled WGS sequence"/>
</dbReference>
<name>A0A4W5P3V7_9TELE</name>